<dbReference type="Ensembl" id="ENSSANT00000019256.1">
    <property type="protein sequence ID" value="ENSSANP00000018033.1"/>
    <property type="gene ID" value="ENSSANG00000009467.1"/>
</dbReference>
<dbReference type="GO" id="GO:0030246">
    <property type="term" value="F:carbohydrate binding"/>
    <property type="evidence" value="ECO:0007669"/>
    <property type="project" value="UniProtKB-KW"/>
</dbReference>
<proteinExistence type="predicted"/>
<keyword evidence="2" id="KW-0430">Lectin</keyword>
<feature type="domain" description="C-type lectin" evidence="7">
    <location>
        <begin position="139"/>
        <end position="250"/>
    </location>
</feature>
<dbReference type="PANTHER" id="PTHR24024:SF15">
    <property type="entry name" value="PULMONARY SURFACTANT-ASSOCIATED PROTEIN D"/>
    <property type="match status" value="1"/>
</dbReference>
<protein>
    <submittedName>
        <fullName evidence="8">Mannose-binding protein C-like</fullName>
    </submittedName>
</protein>
<dbReference type="GO" id="GO:0005615">
    <property type="term" value="C:extracellular space"/>
    <property type="evidence" value="ECO:0007669"/>
    <property type="project" value="TreeGrafter"/>
</dbReference>
<evidence type="ECO:0000259" key="7">
    <source>
        <dbReference type="PROSITE" id="PS50041"/>
    </source>
</evidence>
<name>A0A671LFR3_9TELE</name>
<evidence type="ECO:0000256" key="6">
    <source>
        <dbReference type="SAM" id="MobiDB-lite"/>
    </source>
</evidence>
<dbReference type="Gene3D" id="1.20.5.320">
    <property type="entry name" value="6-Phosphogluconate Dehydrogenase, domain 3"/>
    <property type="match status" value="1"/>
</dbReference>
<dbReference type="Pfam" id="PF00059">
    <property type="entry name" value="Lectin_C"/>
    <property type="match status" value="1"/>
</dbReference>
<dbReference type="PROSITE" id="PS00615">
    <property type="entry name" value="C_TYPE_LECTIN_1"/>
    <property type="match status" value="1"/>
</dbReference>
<evidence type="ECO:0000256" key="5">
    <source>
        <dbReference type="ARBA" id="ARBA00023157"/>
    </source>
</evidence>
<evidence type="ECO:0000256" key="3">
    <source>
        <dbReference type="ARBA" id="ARBA00022837"/>
    </source>
</evidence>
<reference evidence="8" key="2">
    <citation type="submission" date="2025-09" db="UniProtKB">
        <authorList>
            <consortium name="Ensembl"/>
        </authorList>
    </citation>
    <scope>IDENTIFICATION</scope>
</reference>
<dbReference type="AlphaFoldDB" id="A0A671LFR3"/>
<dbReference type="InterPro" id="IPR051077">
    <property type="entry name" value="Ca-dependent_lectin"/>
</dbReference>
<keyword evidence="5" id="KW-1015">Disulfide bond</keyword>
<dbReference type="Proteomes" id="UP000472260">
    <property type="component" value="Unassembled WGS sequence"/>
</dbReference>
<keyword evidence="1" id="KW-0732">Signal</keyword>
<dbReference type="PROSITE" id="PS50041">
    <property type="entry name" value="C_TYPE_LECTIN_2"/>
    <property type="match status" value="1"/>
</dbReference>
<gene>
    <name evidence="8" type="primary">LOC107668924</name>
</gene>
<dbReference type="GO" id="GO:0005771">
    <property type="term" value="C:multivesicular body"/>
    <property type="evidence" value="ECO:0007669"/>
    <property type="project" value="TreeGrafter"/>
</dbReference>
<feature type="region of interest" description="Disordered" evidence="6">
    <location>
        <begin position="35"/>
        <end position="102"/>
    </location>
</feature>
<evidence type="ECO:0000256" key="1">
    <source>
        <dbReference type="ARBA" id="ARBA00022729"/>
    </source>
</evidence>
<dbReference type="InterPro" id="IPR001304">
    <property type="entry name" value="C-type_lectin-like"/>
</dbReference>
<dbReference type="Pfam" id="PF01391">
    <property type="entry name" value="Collagen"/>
    <property type="match status" value="1"/>
</dbReference>
<dbReference type="PANTHER" id="PTHR24024">
    <property type="entry name" value="PULMONARY SURFACTANT-ASSOCIATED PROTEIN A"/>
    <property type="match status" value="1"/>
</dbReference>
<dbReference type="Gene3D" id="3.10.100.10">
    <property type="entry name" value="Mannose-Binding Protein A, subunit A"/>
    <property type="match status" value="1"/>
</dbReference>
<evidence type="ECO:0000313" key="9">
    <source>
        <dbReference type="Proteomes" id="UP000472260"/>
    </source>
</evidence>
<dbReference type="InterPro" id="IPR018378">
    <property type="entry name" value="C-type_lectin_CS"/>
</dbReference>
<evidence type="ECO:0000256" key="2">
    <source>
        <dbReference type="ARBA" id="ARBA00022734"/>
    </source>
</evidence>
<accession>A0A671LFR3</accession>
<organism evidence="8 9">
    <name type="scientific">Sinocyclocheilus anshuiensis</name>
    <dbReference type="NCBI Taxonomy" id="1608454"/>
    <lineage>
        <taxon>Eukaryota</taxon>
        <taxon>Metazoa</taxon>
        <taxon>Chordata</taxon>
        <taxon>Craniata</taxon>
        <taxon>Vertebrata</taxon>
        <taxon>Euteleostomi</taxon>
        <taxon>Actinopterygii</taxon>
        <taxon>Neopterygii</taxon>
        <taxon>Teleostei</taxon>
        <taxon>Ostariophysi</taxon>
        <taxon>Cypriniformes</taxon>
        <taxon>Cyprinidae</taxon>
        <taxon>Cyprininae</taxon>
        <taxon>Sinocyclocheilus</taxon>
    </lineage>
</organism>
<keyword evidence="4" id="KW-0176">Collagen</keyword>
<keyword evidence="9" id="KW-1185">Reference proteome</keyword>
<evidence type="ECO:0000256" key="4">
    <source>
        <dbReference type="ARBA" id="ARBA00023119"/>
    </source>
</evidence>
<sequence>IALLKDQICAAVLLLHEEFIKQEFMVLAAAQSSCPANAGVPGSPGHNGSPGRDGREGFPGPNGEKGDPGVGAQGPPGKIGPPGVAGPQGHQGNPGPPGTGVQSALVIQHQSDVKNLTDRLTVVEKVLGFRMFRKVGQKYYVSDGLVGNFEKAQKFCSDAGAKIVLPRSEDENKVLTSMQAALESTSVYVGATHRKKEGHFVDMSDQPLTFTNWNEKEPNDYNGAEDCTIIYKSGLWNDTDCNSERELLVCEL</sequence>
<dbReference type="SUPFAM" id="SSF56436">
    <property type="entry name" value="C-type lectin-like"/>
    <property type="match status" value="1"/>
</dbReference>
<evidence type="ECO:0000313" key="8">
    <source>
        <dbReference type="Ensembl" id="ENSSANP00000018033.1"/>
    </source>
</evidence>
<dbReference type="InterPro" id="IPR008160">
    <property type="entry name" value="Collagen"/>
</dbReference>
<reference evidence="8" key="1">
    <citation type="submission" date="2025-08" db="UniProtKB">
        <authorList>
            <consortium name="Ensembl"/>
        </authorList>
    </citation>
    <scope>IDENTIFICATION</scope>
</reference>
<dbReference type="InterPro" id="IPR016187">
    <property type="entry name" value="CTDL_fold"/>
</dbReference>
<dbReference type="SMART" id="SM00034">
    <property type="entry name" value="CLECT"/>
    <property type="match status" value="1"/>
</dbReference>
<dbReference type="GO" id="GO:0005581">
    <property type="term" value="C:collagen trimer"/>
    <property type="evidence" value="ECO:0007669"/>
    <property type="project" value="UniProtKB-KW"/>
</dbReference>
<dbReference type="InterPro" id="IPR016186">
    <property type="entry name" value="C-type_lectin-like/link_sf"/>
</dbReference>
<keyword evidence="3" id="KW-0106">Calcium</keyword>